<dbReference type="WBParaSite" id="HDID_0000688801-mRNA-1">
    <property type="protein sequence ID" value="HDID_0000688801-mRNA-1"/>
    <property type="gene ID" value="HDID_0000688801"/>
</dbReference>
<dbReference type="EMBL" id="UYSG01010885">
    <property type="protein sequence ID" value="VDL59204.1"/>
    <property type="molecule type" value="Genomic_DNA"/>
</dbReference>
<feature type="region of interest" description="Disordered" evidence="1">
    <location>
        <begin position="16"/>
        <end position="59"/>
    </location>
</feature>
<dbReference type="AlphaFoldDB" id="A0A0R3SPJ0"/>
<name>A0A0R3SPJ0_HYMDI</name>
<accession>A0A0R3SPJ0</accession>
<reference evidence="4" key="1">
    <citation type="submission" date="2017-02" db="UniProtKB">
        <authorList>
            <consortium name="WormBaseParasite"/>
        </authorList>
    </citation>
    <scope>IDENTIFICATION</scope>
</reference>
<evidence type="ECO:0000313" key="4">
    <source>
        <dbReference type="WBParaSite" id="HDID_0000688801-mRNA-1"/>
    </source>
</evidence>
<sequence length="275" mass="32178">MLNMFSKSTARHYSNKFEYSSRRQSVTPSGKTIRRHTYEGSVSPPSELPDGPSPPISPLLKSHESSDIFSTKLGQLSSILGLKRKETLQIEYFDTWDRHTELVNEFREILKVIEHIERIYEKSKSTHILDRFNKLKSCVQRTHMFLQVCSVHSNLGKDIALYYSSDMQESESDLSFQRSIQRGSVISSQAKEAEAYRQKEEAFERMDLEQVVESMNKLKEEIVILTMQSKLLLAELKWLCDRYAEIRHINPVAKYYFLKRIIRKVIYGDTLREIQ</sequence>
<evidence type="ECO:0000313" key="2">
    <source>
        <dbReference type="EMBL" id="VDL59204.1"/>
    </source>
</evidence>
<dbReference type="OrthoDB" id="6246457at2759"/>
<evidence type="ECO:0000313" key="3">
    <source>
        <dbReference type="Proteomes" id="UP000274504"/>
    </source>
</evidence>
<gene>
    <name evidence="2" type="ORF">HDID_LOCUS6886</name>
</gene>
<dbReference type="Proteomes" id="UP000274504">
    <property type="component" value="Unassembled WGS sequence"/>
</dbReference>
<protein>
    <submittedName>
        <fullName evidence="4">Vps5 domain-containing protein</fullName>
    </submittedName>
</protein>
<organism evidence="4">
    <name type="scientific">Hymenolepis diminuta</name>
    <name type="common">Rat tapeworm</name>
    <dbReference type="NCBI Taxonomy" id="6216"/>
    <lineage>
        <taxon>Eukaryota</taxon>
        <taxon>Metazoa</taxon>
        <taxon>Spiralia</taxon>
        <taxon>Lophotrochozoa</taxon>
        <taxon>Platyhelminthes</taxon>
        <taxon>Cestoda</taxon>
        <taxon>Eucestoda</taxon>
        <taxon>Cyclophyllidea</taxon>
        <taxon>Hymenolepididae</taxon>
        <taxon>Hymenolepis</taxon>
    </lineage>
</organism>
<evidence type="ECO:0000256" key="1">
    <source>
        <dbReference type="SAM" id="MobiDB-lite"/>
    </source>
</evidence>
<reference evidence="2 3" key="2">
    <citation type="submission" date="2018-11" db="EMBL/GenBank/DDBJ databases">
        <authorList>
            <consortium name="Pathogen Informatics"/>
        </authorList>
    </citation>
    <scope>NUCLEOTIDE SEQUENCE [LARGE SCALE GENOMIC DNA]</scope>
</reference>
<proteinExistence type="predicted"/>